<comment type="caution">
    <text evidence="12">The sequence shown here is derived from an EMBL/GenBank/DDBJ whole genome shotgun (WGS) entry which is preliminary data.</text>
</comment>
<keyword evidence="6 12" id="KW-0378">Hydrolase</keyword>
<dbReference type="InterPro" id="IPR006102">
    <property type="entry name" value="Ig-like_GH2"/>
</dbReference>
<dbReference type="PRINTS" id="PR00132">
    <property type="entry name" value="GLHYDRLASE2"/>
</dbReference>
<dbReference type="InterPro" id="IPR006104">
    <property type="entry name" value="Glyco_hydro_2_N"/>
</dbReference>
<dbReference type="SUPFAM" id="SSF51445">
    <property type="entry name" value="(Trans)glycosidases"/>
    <property type="match status" value="1"/>
</dbReference>
<dbReference type="PANTHER" id="PTHR46323">
    <property type="entry name" value="BETA-GALACTOSIDASE"/>
    <property type="match status" value="1"/>
</dbReference>
<dbReference type="SUPFAM" id="SSF49785">
    <property type="entry name" value="Galactose-binding domain-like"/>
    <property type="match status" value="1"/>
</dbReference>
<evidence type="ECO:0000259" key="11">
    <source>
        <dbReference type="Pfam" id="PF02837"/>
    </source>
</evidence>
<dbReference type="InterPro" id="IPR036156">
    <property type="entry name" value="Beta-gal/glucu_dom_sf"/>
</dbReference>
<dbReference type="Pfam" id="PF02837">
    <property type="entry name" value="Glyco_hydro_2_N"/>
    <property type="match status" value="1"/>
</dbReference>
<dbReference type="Pfam" id="PF02836">
    <property type="entry name" value="Glyco_hydro_2_C"/>
    <property type="match status" value="1"/>
</dbReference>
<dbReference type="InterPro" id="IPR013783">
    <property type="entry name" value="Ig-like_fold"/>
</dbReference>
<evidence type="ECO:0000256" key="7">
    <source>
        <dbReference type="ARBA" id="ARBA00022837"/>
    </source>
</evidence>
<dbReference type="PANTHER" id="PTHR46323:SF2">
    <property type="entry name" value="BETA-GALACTOSIDASE"/>
    <property type="match status" value="1"/>
</dbReference>
<comment type="subunit">
    <text evidence="4">Monomer.</text>
</comment>
<dbReference type="Proteomes" id="UP000265926">
    <property type="component" value="Unassembled WGS sequence"/>
</dbReference>
<dbReference type="EMBL" id="QWGR01000020">
    <property type="protein sequence ID" value="RIJ45753.1"/>
    <property type="molecule type" value="Genomic_DNA"/>
</dbReference>
<evidence type="ECO:0000256" key="4">
    <source>
        <dbReference type="ARBA" id="ARBA00011245"/>
    </source>
</evidence>
<reference evidence="12 13" key="1">
    <citation type="submission" date="2018-08" db="EMBL/GenBank/DDBJ databases">
        <title>Pallidiluteibacterium maritimus gen. nov., sp. nov., isolated from coastal sediment.</title>
        <authorList>
            <person name="Zhou L.Y."/>
        </authorList>
    </citation>
    <scope>NUCLEOTIDE SEQUENCE [LARGE SCALE GENOMIC DNA]</scope>
    <source>
        <strain evidence="12 13">XSD2</strain>
    </source>
</reference>
<comment type="similarity">
    <text evidence="3">Belongs to the glycosyl hydrolase 2 family.</text>
</comment>
<dbReference type="AlphaFoldDB" id="A0A399SUT0"/>
<sequence>MNNRNSMTLKSAYKICLVGALLFWSFLVSGQFSFDSTKVNHIRWTPQPESVNGLKSFKLDLGGDWSFSAQPEADFYKAKSVADWKSIEVPGEWVMQGFEVNPRTAAGYFRTFNLNPEWKGQRIKLKCEAIYSECKIWVNGKEAGSHLGGFTPFELDVTELVKNGNNTIALSVKSESLADTLSSASQYAVHPLGGITRPIYLLALPEINAASFHVSTTFDADYKNAELNASLKLANESKKEQQIQLKLRLRDNTGKEIPVSGETKSDITLAANSIDSHSIKLQVKNPEKWDPEHPNLYFLECALFHNGKELTKVVRRFGFRQIEVRGNQVFVNNQPIKLRGVCRHEVHPLRGRSLNGNQWYEDVKLFRDGNVNYIRTSHYPPNEKLLEACDELGMFVEVEGPFCWASKKPVTNANYFEGIVQPLLEMVEMNKSHPSVLHWSIANESYDFDELFKEAADWVKKADPSRPRIFSQYGPDGDNGYLEIANHHYPGPGGPDKYRNYQRPITFDEYCHLNAYNRYELMTDPGIRDFWGDILYHMWEKMYASKGVLGGALWAGIDDSFFLPSGKVVGYGTWGPVDGWRRPKPEYWHMKKIYSPVKITLNDGPKNEKVKLTLENRYFFSNLKECRIIWKNNDTKQGTLTVDAKPGAIVEATLPFTNDEVGKLIISVFKDSEVAVDEYAYDFSMPVTEMLTKNEDHFSWSLKGDQQVATSKNMKVEFGPKGLFVFDSKGNKVLNGWPALMLVSANNKGDTQMTKETPDYTLFSPEASNRSIRSVEVKKGEEQFVISLSEGYDEAAGSLQLHFFADGNIRVDYDYSMLKNENFRQWGLAFSLPEDYTQLEWQRKGLWSVYPGDHIGRLEGTAHLFYNDQRCGLAGPSKQPDWTYNQDQTNYGSNDFRSTKRNVFRAALLAPGKTRVELKSDGSQHIRSWLDQGAIHWLIAGYDNPGSERFLRGFSSHAQLYDIPLIRGQKISGEIKLKITNE</sequence>
<dbReference type="EC" id="3.2.1.23" evidence="5"/>
<dbReference type="InterPro" id="IPR006101">
    <property type="entry name" value="Glyco_hydro_2"/>
</dbReference>
<dbReference type="OrthoDB" id="9801077at2"/>
<dbReference type="GO" id="GO:0005990">
    <property type="term" value="P:lactose catabolic process"/>
    <property type="evidence" value="ECO:0007669"/>
    <property type="project" value="TreeGrafter"/>
</dbReference>
<evidence type="ECO:0000256" key="2">
    <source>
        <dbReference type="ARBA" id="ARBA00001913"/>
    </source>
</evidence>
<dbReference type="Gene3D" id="2.60.120.260">
    <property type="entry name" value="Galactose-binding domain-like"/>
    <property type="match status" value="1"/>
</dbReference>
<dbReference type="InterPro" id="IPR050347">
    <property type="entry name" value="Bact_Beta-galactosidase"/>
</dbReference>
<accession>A0A399SUT0</accession>
<evidence type="ECO:0000259" key="9">
    <source>
        <dbReference type="Pfam" id="PF00703"/>
    </source>
</evidence>
<comment type="cofactor">
    <cofactor evidence="2">
        <name>Ca(2+)</name>
        <dbReference type="ChEBI" id="CHEBI:29108"/>
    </cofactor>
</comment>
<dbReference type="InterPro" id="IPR014718">
    <property type="entry name" value="GH-type_carb-bd"/>
</dbReference>
<dbReference type="Gene3D" id="3.20.20.80">
    <property type="entry name" value="Glycosidases"/>
    <property type="match status" value="1"/>
</dbReference>
<dbReference type="Gene3D" id="2.60.40.10">
    <property type="entry name" value="Immunoglobulins"/>
    <property type="match status" value="1"/>
</dbReference>
<dbReference type="InterPro" id="IPR017853">
    <property type="entry name" value="GH"/>
</dbReference>
<evidence type="ECO:0000259" key="10">
    <source>
        <dbReference type="Pfam" id="PF02836"/>
    </source>
</evidence>
<dbReference type="GO" id="GO:0004565">
    <property type="term" value="F:beta-galactosidase activity"/>
    <property type="evidence" value="ECO:0007669"/>
    <property type="project" value="UniProtKB-EC"/>
</dbReference>
<dbReference type="InterPro" id="IPR006103">
    <property type="entry name" value="Glyco_hydro_2_cat"/>
</dbReference>
<evidence type="ECO:0000313" key="12">
    <source>
        <dbReference type="EMBL" id="RIJ45753.1"/>
    </source>
</evidence>
<organism evidence="12 13">
    <name type="scientific">Maribellus luteus</name>
    <dbReference type="NCBI Taxonomy" id="2305463"/>
    <lineage>
        <taxon>Bacteria</taxon>
        <taxon>Pseudomonadati</taxon>
        <taxon>Bacteroidota</taxon>
        <taxon>Bacteroidia</taxon>
        <taxon>Marinilabiliales</taxon>
        <taxon>Prolixibacteraceae</taxon>
        <taxon>Maribellus</taxon>
    </lineage>
</organism>
<evidence type="ECO:0000256" key="8">
    <source>
        <dbReference type="ARBA" id="ARBA00023295"/>
    </source>
</evidence>
<evidence type="ECO:0000256" key="1">
    <source>
        <dbReference type="ARBA" id="ARBA00001412"/>
    </source>
</evidence>
<evidence type="ECO:0000256" key="6">
    <source>
        <dbReference type="ARBA" id="ARBA00022801"/>
    </source>
</evidence>
<protein>
    <recommendedName>
        <fullName evidence="5">beta-galactosidase</fullName>
        <ecNumber evidence="5">3.2.1.23</ecNumber>
    </recommendedName>
</protein>
<feature type="domain" description="Glycosyl hydrolases family 2 sugar binding" evidence="11">
    <location>
        <begin position="85"/>
        <end position="205"/>
    </location>
</feature>
<comment type="catalytic activity">
    <reaction evidence="1">
        <text>Hydrolysis of terminal non-reducing beta-D-galactose residues in beta-D-galactosides.</text>
        <dbReference type="EC" id="3.2.1.23"/>
    </reaction>
</comment>
<feature type="domain" description="Glycoside hydrolase family 2 immunoglobulin-like beta-sandwich" evidence="9">
    <location>
        <begin position="211"/>
        <end position="320"/>
    </location>
</feature>
<gene>
    <name evidence="12" type="ORF">D1614_21695</name>
</gene>
<feature type="domain" description="Glycoside hydrolase family 2 catalytic" evidence="10">
    <location>
        <begin position="322"/>
        <end position="472"/>
    </location>
</feature>
<keyword evidence="7" id="KW-0106">Calcium</keyword>
<keyword evidence="13" id="KW-1185">Reference proteome</keyword>
<evidence type="ECO:0000313" key="13">
    <source>
        <dbReference type="Proteomes" id="UP000265926"/>
    </source>
</evidence>
<evidence type="ECO:0000256" key="3">
    <source>
        <dbReference type="ARBA" id="ARBA00007401"/>
    </source>
</evidence>
<dbReference type="RefSeq" id="WP_119440100.1">
    <property type="nucleotide sequence ID" value="NZ_QWGR01000020.1"/>
</dbReference>
<keyword evidence="8" id="KW-0326">Glycosidase</keyword>
<dbReference type="SUPFAM" id="SSF49303">
    <property type="entry name" value="beta-Galactosidase/glucuronidase domain"/>
    <property type="match status" value="1"/>
</dbReference>
<proteinExistence type="inferred from homology"/>
<evidence type="ECO:0000256" key="5">
    <source>
        <dbReference type="ARBA" id="ARBA00012756"/>
    </source>
</evidence>
<name>A0A399SUT0_9BACT</name>
<dbReference type="Pfam" id="PF00703">
    <property type="entry name" value="Glyco_hydro_2"/>
    <property type="match status" value="1"/>
</dbReference>
<dbReference type="Gene3D" id="2.70.98.10">
    <property type="match status" value="1"/>
</dbReference>
<dbReference type="GO" id="GO:0030246">
    <property type="term" value="F:carbohydrate binding"/>
    <property type="evidence" value="ECO:0007669"/>
    <property type="project" value="InterPro"/>
</dbReference>
<dbReference type="InterPro" id="IPR008979">
    <property type="entry name" value="Galactose-bd-like_sf"/>
</dbReference>
<dbReference type="GO" id="GO:0009341">
    <property type="term" value="C:beta-galactosidase complex"/>
    <property type="evidence" value="ECO:0007669"/>
    <property type="project" value="TreeGrafter"/>
</dbReference>